<proteinExistence type="predicted"/>
<evidence type="ECO:0000313" key="6">
    <source>
        <dbReference type="Proteomes" id="UP000595205"/>
    </source>
</evidence>
<gene>
    <name evidence="5" type="ORF">MINTM018_48360</name>
</gene>
<protein>
    <recommendedName>
        <fullName evidence="7">Molecular chaperone</fullName>
    </recommendedName>
</protein>
<feature type="compositionally biased region" description="Low complexity" evidence="4">
    <location>
        <begin position="526"/>
        <end position="540"/>
    </location>
</feature>
<keyword evidence="2" id="KW-0067">ATP-binding</keyword>
<name>A0A7R7N0R9_MYCIT</name>
<dbReference type="GO" id="GO:0140662">
    <property type="term" value="F:ATP-dependent protein folding chaperone"/>
    <property type="evidence" value="ECO:0007669"/>
    <property type="project" value="InterPro"/>
</dbReference>
<feature type="compositionally biased region" description="Low complexity" evidence="4">
    <location>
        <begin position="498"/>
        <end position="518"/>
    </location>
</feature>
<feature type="region of interest" description="Disordered" evidence="4">
    <location>
        <begin position="582"/>
        <end position="629"/>
    </location>
</feature>
<dbReference type="Proteomes" id="UP000595205">
    <property type="component" value="Chromosome"/>
</dbReference>
<accession>A0A7R7N0R9</accession>
<dbReference type="PRINTS" id="PR00301">
    <property type="entry name" value="HEATSHOCK70"/>
</dbReference>
<evidence type="ECO:0000313" key="5">
    <source>
        <dbReference type="EMBL" id="BCP02067.1"/>
    </source>
</evidence>
<dbReference type="InterPro" id="IPR043129">
    <property type="entry name" value="ATPase_NBD"/>
</dbReference>
<dbReference type="AlphaFoldDB" id="A0A7R7N0R9"/>
<evidence type="ECO:0000256" key="4">
    <source>
        <dbReference type="SAM" id="MobiDB-lite"/>
    </source>
</evidence>
<feature type="compositionally biased region" description="Low complexity" evidence="4">
    <location>
        <begin position="582"/>
        <end position="609"/>
    </location>
</feature>
<dbReference type="RefSeq" id="WP_202349035.1">
    <property type="nucleotide sequence ID" value="NZ_AP024255.1"/>
</dbReference>
<feature type="region of interest" description="Disordered" evidence="4">
    <location>
        <begin position="469"/>
        <end position="557"/>
    </location>
</feature>
<dbReference type="CDD" id="cd10170">
    <property type="entry name" value="ASKHA_NBD_HSP70"/>
    <property type="match status" value="1"/>
</dbReference>
<evidence type="ECO:0008006" key="7">
    <source>
        <dbReference type="Google" id="ProtNLM"/>
    </source>
</evidence>
<dbReference type="Gene3D" id="3.90.640.10">
    <property type="entry name" value="Actin, Chain A, domain 4"/>
    <property type="match status" value="1"/>
</dbReference>
<evidence type="ECO:0000256" key="2">
    <source>
        <dbReference type="ARBA" id="ARBA00022840"/>
    </source>
</evidence>
<sequence>MYDPLGLSIGTTNLVAARNGSPPVNRRCVLTLYPHCAPKIGVPEENPPLAEPGVPMRNFVERIGDSVALVSPDGSAHDPELLTVEALDAMVLAAGADAAASEISIAVPAHWKPSTVQALRDALRTHVGFVRSGMAPRLVSDAIASLTAVKSELGLPDEGIVGLLDFGGSGTSATLVNIAGDFELVSATMRYTALSGDEIDQELQLRAFEELGHGSGLDPGSTAGVGQLGELREQCRAAKERLSVDMATDIVAELGGRSCSLTVTQDDLEELIQDRLTGFIYAFDDMLVRYRKSWSDLAAVVTVGGGARIPLVTERLSMHGRTPILTPSQPAFAAACGALILASRGGELDLRTRTSIGLLATADAAGDVVDLGAGDVLVIDDEALTDRELAWSQTDDPGDLRMRFGGETYDEDGPAGWSMRLNVIDPPRERRPWRRLRISQLIIGMSAVVAMTAVGGVAYTLTGIENRQAPPAPSVAPPPAPSVKPAAPAPAAPPPPTVVVTTAPPAPVYTPRHTAPPTTTAPPQPTVTTTVPPSPTATTTSPPPPTSEEPVTTSTTTTVPMTTEWIHVPLLPVPIPIQVPQKQAPATPQYPQYSPQYPSNEYPQYQPYPGNEYPQYPGSSQNPYWGPGY</sequence>
<dbReference type="InterPro" id="IPR013126">
    <property type="entry name" value="Hsp_70_fam"/>
</dbReference>
<dbReference type="SUPFAM" id="SSF53067">
    <property type="entry name" value="Actin-like ATPase domain"/>
    <property type="match status" value="1"/>
</dbReference>
<keyword evidence="3" id="KW-0143">Chaperone</keyword>
<dbReference type="EMBL" id="AP024255">
    <property type="protein sequence ID" value="BCP02067.1"/>
    <property type="molecule type" value="Genomic_DNA"/>
</dbReference>
<dbReference type="GO" id="GO:0005524">
    <property type="term" value="F:ATP binding"/>
    <property type="evidence" value="ECO:0007669"/>
    <property type="project" value="UniProtKB-KW"/>
</dbReference>
<reference evidence="5 6" key="1">
    <citation type="submission" date="2020-12" db="EMBL/GenBank/DDBJ databases">
        <title>Genome sequence of clinical Mycobacterium intracellulare strains.</title>
        <authorList>
            <person name="Tateishi Y."/>
            <person name="Matsumoto S."/>
            <person name="Fukushima Y."/>
            <person name="Nakajima C."/>
            <person name="Suzuki Y."/>
        </authorList>
    </citation>
    <scope>NUCLEOTIDE SEQUENCE [LARGE SCALE GENOMIC DNA]</scope>
    <source>
        <strain evidence="5 6">M018</strain>
    </source>
</reference>
<evidence type="ECO:0000256" key="3">
    <source>
        <dbReference type="ARBA" id="ARBA00023186"/>
    </source>
</evidence>
<dbReference type="PANTHER" id="PTHR42749">
    <property type="entry name" value="CELL SHAPE-DETERMINING PROTEIN MREB"/>
    <property type="match status" value="1"/>
</dbReference>
<dbReference type="Pfam" id="PF00012">
    <property type="entry name" value="HSP70"/>
    <property type="match status" value="1"/>
</dbReference>
<evidence type="ECO:0000256" key="1">
    <source>
        <dbReference type="ARBA" id="ARBA00022741"/>
    </source>
</evidence>
<dbReference type="PANTHER" id="PTHR42749:SF1">
    <property type="entry name" value="CELL SHAPE-DETERMINING PROTEIN MREB"/>
    <property type="match status" value="1"/>
</dbReference>
<feature type="compositionally biased region" description="Pro residues" evidence="4">
    <location>
        <begin position="470"/>
        <end position="497"/>
    </location>
</feature>
<feature type="compositionally biased region" description="Low complexity" evidence="4">
    <location>
        <begin position="548"/>
        <end position="557"/>
    </location>
</feature>
<dbReference type="Gene3D" id="3.30.420.40">
    <property type="match status" value="2"/>
</dbReference>
<keyword evidence="1" id="KW-0547">Nucleotide-binding</keyword>
<organism evidence="5 6">
    <name type="scientific">Mycobacterium intracellulare</name>
    <dbReference type="NCBI Taxonomy" id="1767"/>
    <lineage>
        <taxon>Bacteria</taxon>
        <taxon>Bacillati</taxon>
        <taxon>Actinomycetota</taxon>
        <taxon>Actinomycetes</taxon>
        <taxon>Mycobacteriales</taxon>
        <taxon>Mycobacteriaceae</taxon>
        <taxon>Mycobacterium</taxon>
        <taxon>Mycobacterium avium complex (MAC)</taxon>
    </lineage>
</organism>